<evidence type="ECO:0000256" key="1">
    <source>
        <dbReference type="SAM" id="MobiDB-lite"/>
    </source>
</evidence>
<accession>A0A371HW22</accession>
<evidence type="ECO:0000313" key="3">
    <source>
        <dbReference type="Proteomes" id="UP000257109"/>
    </source>
</evidence>
<feature type="region of interest" description="Disordered" evidence="1">
    <location>
        <begin position="22"/>
        <end position="55"/>
    </location>
</feature>
<evidence type="ECO:0000313" key="2">
    <source>
        <dbReference type="EMBL" id="RDY06991.1"/>
    </source>
</evidence>
<dbReference type="Proteomes" id="UP000257109">
    <property type="component" value="Unassembled WGS sequence"/>
</dbReference>
<reference evidence="2" key="1">
    <citation type="submission" date="2018-05" db="EMBL/GenBank/DDBJ databases">
        <title>Draft genome of Mucuna pruriens seed.</title>
        <authorList>
            <person name="Nnadi N.E."/>
            <person name="Vos R."/>
            <person name="Hasami M.H."/>
            <person name="Devisetty U.K."/>
            <person name="Aguiy J.C."/>
        </authorList>
    </citation>
    <scope>NUCLEOTIDE SEQUENCE [LARGE SCALE GENOMIC DNA]</scope>
    <source>
        <strain evidence="2">JCA_2017</strain>
    </source>
</reference>
<feature type="compositionally biased region" description="Basic and acidic residues" evidence="1">
    <location>
        <begin position="32"/>
        <end position="44"/>
    </location>
</feature>
<sequence>MINDNAYKLDLSTAYGDRFDSRMNPFEEGGDDRDLTNKAKDPLRDIGGSLTNPKTNMMKQSLQDLSMEKYEKFDSWWKNGKSRLGSCSLITLVLPKLG</sequence>
<name>A0A371HW22_MUCPR</name>
<comment type="caution">
    <text evidence="2">The sequence shown here is derived from an EMBL/GenBank/DDBJ whole genome shotgun (WGS) entry which is preliminary data.</text>
</comment>
<keyword evidence="3" id="KW-1185">Reference proteome</keyword>
<organism evidence="2 3">
    <name type="scientific">Mucuna pruriens</name>
    <name type="common">Velvet bean</name>
    <name type="synonym">Dolichos pruriens</name>
    <dbReference type="NCBI Taxonomy" id="157652"/>
    <lineage>
        <taxon>Eukaryota</taxon>
        <taxon>Viridiplantae</taxon>
        <taxon>Streptophyta</taxon>
        <taxon>Embryophyta</taxon>
        <taxon>Tracheophyta</taxon>
        <taxon>Spermatophyta</taxon>
        <taxon>Magnoliopsida</taxon>
        <taxon>eudicotyledons</taxon>
        <taxon>Gunneridae</taxon>
        <taxon>Pentapetalae</taxon>
        <taxon>rosids</taxon>
        <taxon>fabids</taxon>
        <taxon>Fabales</taxon>
        <taxon>Fabaceae</taxon>
        <taxon>Papilionoideae</taxon>
        <taxon>50 kb inversion clade</taxon>
        <taxon>NPAAA clade</taxon>
        <taxon>indigoferoid/millettioid clade</taxon>
        <taxon>Phaseoleae</taxon>
        <taxon>Mucuna</taxon>
    </lineage>
</organism>
<protein>
    <submittedName>
        <fullName evidence="2">Uncharacterized protein</fullName>
    </submittedName>
</protein>
<proteinExistence type="predicted"/>
<dbReference type="AlphaFoldDB" id="A0A371HW22"/>
<feature type="non-terminal residue" evidence="2">
    <location>
        <position position="1"/>
    </location>
</feature>
<dbReference type="OrthoDB" id="1459828at2759"/>
<dbReference type="EMBL" id="QJKJ01001571">
    <property type="protein sequence ID" value="RDY06991.1"/>
    <property type="molecule type" value="Genomic_DNA"/>
</dbReference>
<gene>
    <name evidence="2" type="ORF">CR513_08963</name>
</gene>